<sequence>MSTMLNQASAEKWVEDALAEIYLRIQQGKDVSPAARLALEGQIDLLLAFELLEFSWLRDRVVWHHRLAINEVPSALFWEWLEDRPGFVLPLKMSEAPVYHSGS</sequence>
<dbReference type="OrthoDB" id="9876259at2"/>
<keyword evidence="2" id="KW-1185">Reference proteome</keyword>
<dbReference type="Proteomes" id="UP000441399">
    <property type="component" value="Unassembled WGS sequence"/>
</dbReference>
<reference evidence="1 2" key="1">
    <citation type="submission" date="2019-11" db="EMBL/GenBank/DDBJ databases">
        <authorList>
            <person name="Holert J."/>
        </authorList>
    </citation>
    <scope>NUCLEOTIDE SEQUENCE [LARGE SCALE GENOMIC DNA]</scope>
    <source>
        <strain evidence="1">SB11_3</strain>
    </source>
</reference>
<protein>
    <submittedName>
        <fullName evidence="1">Uncharacterized protein</fullName>
    </submittedName>
</protein>
<dbReference type="EMBL" id="CACSIO010000006">
    <property type="protein sequence ID" value="CAA0100360.1"/>
    <property type="molecule type" value="Genomic_DNA"/>
</dbReference>
<accession>A0A5S9P9M9</accession>
<name>A0A5S9P9M9_9GAMM</name>
<organism evidence="1 2">
    <name type="scientific">BD1-7 clade bacterium</name>
    <dbReference type="NCBI Taxonomy" id="2029982"/>
    <lineage>
        <taxon>Bacteria</taxon>
        <taxon>Pseudomonadati</taxon>
        <taxon>Pseudomonadota</taxon>
        <taxon>Gammaproteobacteria</taxon>
        <taxon>Cellvibrionales</taxon>
        <taxon>Spongiibacteraceae</taxon>
        <taxon>BD1-7 clade</taxon>
    </lineage>
</organism>
<evidence type="ECO:0000313" key="1">
    <source>
        <dbReference type="EMBL" id="CAA0100360.1"/>
    </source>
</evidence>
<evidence type="ECO:0000313" key="2">
    <source>
        <dbReference type="Proteomes" id="UP000441399"/>
    </source>
</evidence>
<gene>
    <name evidence="1" type="ORF">OPDIPICF_04299</name>
</gene>
<proteinExistence type="predicted"/>
<dbReference type="AlphaFoldDB" id="A0A5S9P9M9"/>